<dbReference type="CDD" id="cd03443">
    <property type="entry name" value="PaaI_thioesterase"/>
    <property type="match status" value="1"/>
</dbReference>
<dbReference type="InterPro" id="IPR006683">
    <property type="entry name" value="Thioestr_dom"/>
</dbReference>
<dbReference type="Gene3D" id="3.10.129.10">
    <property type="entry name" value="Hotdog Thioesterase"/>
    <property type="match status" value="1"/>
</dbReference>
<keyword evidence="3" id="KW-1185">Reference proteome</keyword>
<evidence type="ECO:0000313" key="2">
    <source>
        <dbReference type="EMBL" id="CAG8440674.1"/>
    </source>
</evidence>
<comment type="caution">
    <text evidence="2">The sequence shown here is derived from an EMBL/GenBank/DDBJ whole genome shotgun (WGS) entry which is preliminary data.</text>
</comment>
<dbReference type="OrthoDB" id="506431at2759"/>
<dbReference type="PANTHER" id="PTHR47260">
    <property type="entry name" value="UPF0644 PROTEIN PB2B4.06"/>
    <property type="match status" value="1"/>
</dbReference>
<dbReference type="Pfam" id="PF03061">
    <property type="entry name" value="4HBT"/>
    <property type="match status" value="1"/>
</dbReference>
<protein>
    <submittedName>
        <fullName evidence="2">2149_t:CDS:1</fullName>
    </submittedName>
</protein>
<dbReference type="SUPFAM" id="SSF54637">
    <property type="entry name" value="Thioesterase/thiol ester dehydrase-isomerase"/>
    <property type="match status" value="1"/>
</dbReference>
<feature type="domain" description="Thioesterase" evidence="1">
    <location>
        <begin position="175"/>
        <end position="243"/>
    </location>
</feature>
<dbReference type="InterPro" id="IPR029069">
    <property type="entry name" value="HotDog_dom_sf"/>
</dbReference>
<gene>
    <name evidence="2" type="ORF">ALEPTO_LOCUS281</name>
</gene>
<name>A0A9N8V7A4_9GLOM</name>
<proteinExistence type="predicted"/>
<dbReference type="AlphaFoldDB" id="A0A9N8V7A4"/>
<evidence type="ECO:0000313" key="3">
    <source>
        <dbReference type="Proteomes" id="UP000789508"/>
    </source>
</evidence>
<reference evidence="2" key="1">
    <citation type="submission" date="2021-06" db="EMBL/GenBank/DDBJ databases">
        <authorList>
            <person name="Kallberg Y."/>
            <person name="Tangrot J."/>
            <person name="Rosling A."/>
        </authorList>
    </citation>
    <scope>NUCLEOTIDE SEQUENCE</scope>
    <source>
        <strain evidence="2">FL130A</strain>
    </source>
</reference>
<accession>A0A9N8V7A4</accession>
<dbReference type="InterPro" id="IPR052061">
    <property type="entry name" value="PTE-AB_protein"/>
</dbReference>
<dbReference type="Proteomes" id="UP000789508">
    <property type="component" value="Unassembled WGS sequence"/>
</dbReference>
<organism evidence="2 3">
    <name type="scientific">Ambispora leptoticha</name>
    <dbReference type="NCBI Taxonomy" id="144679"/>
    <lineage>
        <taxon>Eukaryota</taxon>
        <taxon>Fungi</taxon>
        <taxon>Fungi incertae sedis</taxon>
        <taxon>Mucoromycota</taxon>
        <taxon>Glomeromycotina</taxon>
        <taxon>Glomeromycetes</taxon>
        <taxon>Archaeosporales</taxon>
        <taxon>Ambisporaceae</taxon>
        <taxon>Ambispora</taxon>
    </lineage>
</organism>
<dbReference type="PANTHER" id="PTHR47260:SF1">
    <property type="entry name" value="UPF0644 PROTEIN PB2B4.06"/>
    <property type="match status" value="1"/>
</dbReference>
<dbReference type="EMBL" id="CAJVPS010000015">
    <property type="protein sequence ID" value="CAG8440674.1"/>
    <property type="molecule type" value="Genomic_DNA"/>
</dbReference>
<evidence type="ECO:0000259" key="1">
    <source>
        <dbReference type="Pfam" id="PF03061"/>
    </source>
</evidence>
<sequence length="274" mass="30801">MALLLTRNVLYILSNKCVTSNHNFEPLIKFQKIISINPFAPLRYTSLRNTHSQCTSTTTSSTSLHSSSLFKPNQYLQKNQEPTKDNDYDYATYKKNLNAKILSLPEVKSLLNNPKFERNRVYPWLNEKTRYHHLTAKTLKGPGMFAVSPLVFFNSQTRELIGFQHIGKDLSGHEGIAHGGLLAVLVDEMFARVVNPCFPEKNSATAYLHINYRAPCPSDAIVKGYAKITNLEGRKAFVEGRIELIKDDGNGNVNNVMVVDANGLFLSIKKLVPT</sequence>